<feature type="transmembrane region" description="Helical" evidence="1">
    <location>
        <begin position="6"/>
        <end position="25"/>
    </location>
</feature>
<keyword evidence="1" id="KW-1133">Transmembrane helix</keyword>
<reference evidence="2" key="2">
    <citation type="submission" date="2021-01" db="EMBL/GenBank/DDBJ databases">
        <authorList>
            <person name="Le Roy T."/>
            <person name="Van der Smissen P."/>
            <person name="Delzenne N."/>
            <person name="Muccioli G."/>
            <person name="Collet J.F."/>
            <person name="Cani P.D."/>
        </authorList>
    </citation>
    <scope>NUCLEOTIDE SEQUENCE</scope>
    <source>
        <strain evidence="2">J115</strain>
    </source>
</reference>
<protein>
    <submittedName>
        <fullName evidence="2">Uncharacterized protein</fullName>
    </submittedName>
</protein>
<evidence type="ECO:0000256" key="1">
    <source>
        <dbReference type="SAM" id="Phobius"/>
    </source>
</evidence>
<sequence length="79" mass="8151">MALSIGSAALVGGVSTGGGILLFNLSKIRSLFAEKAIHGFPVPRQGGASMSHFCGRSDCPADIALKEALLARLLSNPFH</sequence>
<dbReference type="EMBL" id="CP034413">
    <property type="protein sequence ID" value="QQL05828.1"/>
    <property type="molecule type" value="Genomic_DNA"/>
</dbReference>
<accession>A0A7T7IFX7</accession>
<keyword evidence="1" id="KW-0812">Transmembrane</keyword>
<organism evidence="2">
    <name type="scientific">Dysosmobacter welbionis</name>
    <dbReference type="NCBI Taxonomy" id="2093857"/>
    <lineage>
        <taxon>Bacteria</taxon>
        <taxon>Bacillati</taxon>
        <taxon>Bacillota</taxon>
        <taxon>Clostridia</taxon>
        <taxon>Eubacteriales</taxon>
        <taxon>Oscillospiraceae</taxon>
        <taxon>Dysosmobacter</taxon>
    </lineage>
</organism>
<proteinExistence type="predicted"/>
<reference evidence="2" key="1">
    <citation type="journal article" date="2020" name="Int. J. Syst. Evol. Microbiol.">
        <title>Dysosmobacter welbionis gen. nov., sp. nov., isolated from human faeces and emended description of the genus Oscillibacter.</title>
        <authorList>
            <person name="Le Roy T."/>
            <person name="Van der Smissen P."/>
            <person name="Paquot A."/>
            <person name="Delzenne N."/>
            <person name="Muccioli G.G."/>
            <person name="Collet J.F."/>
            <person name="Cani P.D."/>
        </authorList>
    </citation>
    <scope>NUCLEOTIDE SEQUENCE</scope>
    <source>
        <strain evidence="2">J115</strain>
    </source>
</reference>
<keyword evidence="1" id="KW-0472">Membrane</keyword>
<dbReference type="AlphaFoldDB" id="A0A7T7IFX7"/>
<gene>
    <name evidence="2" type="ORF">EIO64_18710</name>
</gene>
<evidence type="ECO:0000313" key="2">
    <source>
        <dbReference type="EMBL" id="QQL05828.1"/>
    </source>
</evidence>
<name>A0A7T7IFX7_9FIRM</name>